<accession>I0Z0V2</accession>
<sequence length="88" mass="9911">MSAGVLSDWLRGRDPTLSREEFTARWCHRGVLCTVDALPDAQPVIRWSAQHPEGYKLDHAKLDQAGQPGQRTLGYETGLEADHQLHYV</sequence>
<gene>
    <name evidence="1" type="ORF">COCSUDRAFT_62775</name>
</gene>
<dbReference type="EMBL" id="AGSI01000006">
    <property type="protein sequence ID" value="EIE24271.1"/>
    <property type="molecule type" value="Genomic_DNA"/>
</dbReference>
<dbReference type="GeneID" id="17042269"/>
<organism evidence="1 2">
    <name type="scientific">Coccomyxa subellipsoidea (strain C-169)</name>
    <name type="common">Green microalga</name>
    <dbReference type="NCBI Taxonomy" id="574566"/>
    <lineage>
        <taxon>Eukaryota</taxon>
        <taxon>Viridiplantae</taxon>
        <taxon>Chlorophyta</taxon>
        <taxon>core chlorophytes</taxon>
        <taxon>Trebouxiophyceae</taxon>
        <taxon>Trebouxiophyceae incertae sedis</taxon>
        <taxon>Coccomyxaceae</taxon>
        <taxon>Coccomyxa</taxon>
        <taxon>Coccomyxa subellipsoidea</taxon>
    </lineage>
</organism>
<keyword evidence="2" id="KW-1185">Reference proteome</keyword>
<comment type="caution">
    <text evidence="1">The sequence shown here is derived from an EMBL/GenBank/DDBJ whole genome shotgun (WGS) entry which is preliminary data.</text>
</comment>
<dbReference type="Proteomes" id="UP000007264">
    <property type="component" value="Unassembled WGS sequence"/>
</dbReference>
<reference evidence="1 2" key="1">
    <citation type="journal article" date="2012" name="Genome Biol.">
        <title>The genome of the polar eukaryotic microalga coccomyxa subellipsoidea reveals traits of cold adaptation.</title>
        <authorList>
            <person name="Blanc G."/>
            <person name="Agarkova I."/>
            <person name="Grimwood J."/>
            <person name="Kuo A."/>
            <person name="Brueggeman A."/>
            <person name="Dunigan D."/>
            <person name="Gurnon J."/>
            <person name="Ladunga I."/>
            <person name="Lindquist E."/>
            <person name="Lucas S."/>
            <person name="Pangilinan J."/>
            <person name="Proschold T."/>
            <person name="Salamov A."/>
            <person name="Schmutz J."/>
            <person name="Weeks D."/>
            <person name="Yamada T."/>
            <person name="Claverie J.M."/>
            <person name="Grigoriev I."/>
            <person name="Van Etten J."/>
            <person name="Lomsadze A."/>
            <person name="Borodovsky M."/>
        </authorList>
    </citation>
    <scope>NUCLEOTIDE SEQUENCE [LARGE SCALE GENOMIC DNA]</scope>
    <source>
        <strain evidence="1 2">C-169</strain>
    </source>
</reference>
<protein>
    <submittedName>
        <fullName evidence="1">Uncharacterized protein</fullName>
    </submittedName>
</protein>
<evidence type="ECO:0000313" key="1">
    <source>
        <dbReference type="EMBL" id="EIE24271.1"/>
    </source>
</evidence>
<evidence type="ECO:0000313" key="2">
    <source>
        <dbReference type="Proteomes" id="UP000007264"/>
    </source>
</evidence>
<proteinExistence type="predicted"/>
<name>I0Z0V2_COCSC</name>
<dbReference type="AlphaFoldDB" id="I0Z0V2"/>
<dbReference type="KEGG" id="csl:COCSUDRAFT_62775"/>
<dbReference type="RefSeq" id="XP_005648815.1">
    <property type="nucleotide sequence ID" value="XM_005648758.1"/>
</dbReference>